<evidence type="ECO:0000256" key="2">
    <source>
        <dbReference type="ARBA" id="ARBA00023239"/>
    </source>
</evidence>
<proteinExistence type="predicted"/>
<dbReference type="GO" id="GO:0030976">
    <property type="term" value="F:thiamine pyrophosphate binding"/>
    <property type="evidence" value="ECO:0007669"/>
    <property type="project" value="InterPro"/>
</dbReference>
<dbReference type="GO" id="GO:0044281">
    <property type="term" value="P:small molecule metabolic process"/>
    <property type="evidence" value="ECO:0007669"/>
    <property type="project" value="UniProtKB-ARBA"/>
</dbReference>
<protein>
    <submittedName>
        <fullName evidence="4">Aldehyde dehydrogenase</fullName>
    </submittedName>
</protein>
<dbReference type="InterPro" id="IPR051818">
    <property type="entry name" value="TPP_dependent_decarboxylase"/>
</dbReference>
<dbReference type="GO" id="GO:0016831">
    <property type="term" value="F:carboxy-lyase activity"/>
    <property type="evidence" value="ECO:0007669"/>
    <property type="project" value="UniProtKB-KW"/>
</dbReference>
<keyword evidence="1" id="KW-0210">Decarboxylase</keyword>
<dbReference type="Proteomes" id="UP000238196">
    <property type="component" value="Unassembled WGS sequence"/>
</dbReference>
<dbReference type="OrthoDB" id="6843902at2"/>
<dbReference type="PANTHER" id="PTHR42818">
    <property type="entry name" value="SULFOPYRUVATE DECARBOXYLASE SUBUNIT ALPHA"/>
    <property type="match status" value="1"/>
</dbReference>
<sequence>MGQVSANHSLDRRDVVKTLLADRRDVLVVTGLGSAAYDVMAAGDHDNNYYLWAAMGSAAMVGLGIAKAQPDKSVVVVTGDGEMLMGFGSLATIALQKPANLTIVVLDNGHFGETGMQVSHAGHGVALDQVASTCGFGWTDEVRDMEGVWQLREQILLRDRGVKLATVKIKAENPPRVLPPRDGSYIKNRFRSALGFQPI</sequence>
<reference evidence="4 5" key="1">
    <citation type="submission" date="2018-02" db="EMBL/GenBank/DDBJ databases">
        <title>novel marine gammaproteobacteria from coastal saline agro ecosystem.</title>
        <authorList>
            <person name="Krishnan R."/>
            <person name="Ramesh Kumar N."/>
        </authorList>
    </citation>
    <scope>NUCLEOTIDE SEQUENCE [LARGE SCALE GENOMIC DNA]</scope>
    <source>
        <strain evidence="4 5">228</strain>
    </source>
</reference>
<organism evidence="4 5">
    <name type="scientific">Proteobacteria bacterium 228</name>
    <dbReference type="NCBI Taxonomy" id="2083153"/>
    <lineage>
        <taxon>Bacteria</taxon>
        <taxon>Pseudomonadati</taxon>
        <taxon>Pseudomonadota</taxon>
    </lineage>
</organism>
<dbReference type="AlphaFoldDB" id="A0A2S5KQ70"/>
<comment type="caution">
    <text evidence="4">The sequence shown here is derived from an EMBL/GenBank/DDBJ whole genome shotgun (WGS) entry which is preliminary data.</text>
</comment>
<dbReference type="InterPro" id="IPR029061">
    <property type="entry name" value="THDP-binding"/>
</dbReference>
<dbReference type="PANTHER" id="PTHR42818:SF1">
    <property type="entry name" value="SULFOPYRUVATE DECARBOXYLASE"/>
    <property type="match status" value="1"/>
</dbReference>
<feature type="domain" description="Thiamine pyrophosphate enzyme TPP-binding" evidence="3">
    <location>
        <begin position="48"/>
        <end position="123"/>
    </location>
</feature>
<dbReference type="Pfam" id="PF02775">
    <property type="entry name" value="TPP_enzyme_C"/>
    <property type="match status" value="1"/>
</dbReference>
<dbReference type="InterPro" id="IPR011766">
    <property type="entry name" value="TPP_enzyme_TPP-bd"/>
</dbReference>
<name>A0A2S5KQ70_9PROT</name>
<evidence type="ECO:0000259" key="3">
    <source>
        <dbReference type="Pfam" id="PF02775"/>
    </source>
</evidence>
<dbReference type="SUPFAM" id="SSF52518">
    <property type="entry name" value="Thiamin diphosphate-binding fold (THDP-binding)"/>
    <property type="match status" value="1"/>
</dbReference>
<evidence type="ECO:0000256" key="1">
    <source>
        <dbReference type="ARBA" id="ARBA00022793"/>
    </source>
</evidence>
<evidence type="ECO:0000313" key="4">
    <source>
        <dbReference type="EMBL" id="PPC76426.1"/>
    </source>
</evidence>
<gene>
    <name evidence="4" type="ORF">C4K68_15860</name>
</gene>
<accession>A0A2S5KQ70</accession>
<keyword evidence="2" id="KW-0456">Lyase</keyword>
<evidence type="ECO:0000313" key="5">
    <source>
        <dbReference type="Proteomes" id="UP000238196"/>
    </source>
</evidence>
<dbReference type="Gene3D" id="3.40.50.970">
    <property type="match status" value="1"/>
</dbReference>
<dbReference type="EMBL" id="PRLP01000052">
    <property type="protein sequence ID" value="PPC76426.1"/>
    <property type="molecule type" value="Genomic_DNA"/>
</dbReference>